<dbReference type="Pfam" id="PF00001">
    <property type="entry name" value="7tm_1"/>
    <property type="match status" value="1"/>
</dbReference>
<dbReference type="SUPFAM" id="SSF81321">
    <property type="entry name" value="Family A G protein-coupled receptor-like"/>
    <property type="match status" value="1"/>
</dbReference>
<feature type="transmembrane region" description="Helical" evidence="7">
    <location>
        <begin position="267"/>
        <end position="290"/>
    </location>
</feature>
<dbReference type="CDD" id="cd00637">
    <property type="entry name" value="7tm_classA_rhodopsin-like"/>
    <property type="match status" value="1"/>
</dbReference>
<keyword evidence="2 7" id="KW-0812">Transmembrane</keyword>
<dbReference type="InterPro" id="IPR050125">
    <property type="entry name" value="GPCR_opsins"/>
</dbReference>
<proteinExistence type="predicted"/>
<evidence type="ECO:0000256" key="2">
    <source>
        <dbReference type="ARBA" id="ARBA00022692"/>
    </source>
</evidence>
<protein>
    <recommendedName>
        <fullName evidence="8">G-protein coupled receptors family 1 profile domain-containing protein</fullName>
    </recommendedName>
</protein>
<feature type="transmembrane region" description="Helical" evidence="7">
    <location>
        <begin position="302"/>
        <end position="322"/>
    </location>
</feature>
<feature type="transmembrane region" description="Helical" evidence="7">
    <location>
        <begin position="177"/>
        <end position="197"/>
    </location>
</feature>
<feature type="domain" description="G-protein coupled receptors family 1 profile" evidence="8">
    <location>
        <begin position="27"/>
        <end position="319"/>
    </location>
</feature>
<feature type="transmembrane region" description="Helical" evidence="7">
    <location>
        <begin position="95"/>
        <end position="115"/>
    </location>
</feature>
<dbReference type="InterPro" id="IPR017452">
    <property type="entry name" value="GPCR_Rhodpsn_7TM"/>
</dbReference>
<name>A0ABR4N300_9FUNG</name>
<dbReference type="Proteomes" id="UP001527925">
    <property type="component" value="Unassembled WGS sequence"/>
</dbReference>
<dbReference type="Gene3D" id="1.20.1070.10">
    <property type="entry name" value="Rhodopsin 7-helix transmembrane proteins"/>
    <property type="match status" value="1"/>
</dbReference>
<evidence type="ECO:0000256" key="3">
    <source>
        <dbReference type="ARBA" id="ARBA00022989"/>
    </source>
</evidence>
<evidence type="ECO:0000256" key="5">
    <source>
        <dbReference type="ARBA" id="ARBA00023136"/>
    </source>
</evidence>
<evidence type="ECO:0000259" key="8">
    <source>
        <dbReference type="PROSITE" id="PS50262"/>
    </source>
</evidence>
<keyword evidence="6" id="KW-0675">Receptor</keyword>
<keyword evidence="10" id="KW-1185">Reference proteome</keyword>
<accession>A0ABR4N300</accession>
<comment type="caution">
    <text evidence="9">The sequence shown here is derived from an EMBL/GenBank/DDBJ whole genome shotgun (WGS) entry which is preliminary data.</text>
</comment>
<dbReference type="PANTHER" id="PTHR24240">
    <property type="entry name" value="OPSIN"/>
    <property type="match status" value="1"/>
</dbReference>
<organism evidence="9 10">
    <name type="scientific">Polyrhizophydium stewartii</name>
    <dbReference type="NCBI Taxonomy" id="2732419"/>
    <lineage>
        <taxon>Eukaryota</taxon>
        <taxon>Fungi</taxon>
        <taxon>Fungi incertae sedis</taxon>
        <taxon>Chytridiomycota</taxon>
        <taxon>Chytridiomycota incertae sedis</taxon>
        <taxon>Chytridiomycetes</taxon>
        <taxon>Rhizophydiales</taxon>
        <taxon>Rhizophydiales incertae sedis</taxon>
        <taxon>Polyrhizophydium</taxon>
    </lineage>
</organism>
<feature type="transmembrane region" description="Helical" evidence="7">
    <location>
        <begin position="48"/>
        <end position="69"/>
    </location>
</feature>
<keyword evidence="5 7" id="KW-0472">Membrane</keyword>
<sequence>MPQNDLEPVEDIVRGIAVGINGAAAVANLGLIAAILRTPRLLSINEVALNMSLSISDFCFPTLIFVVVIDGWGNRAIFLDNHTICQLEGMAMQDFAIASMLTLLLISANNFLLIVLERPHPSRTQIAAYLVGLWILTFAWGLLPFATPGGGFAKQPSTFHCALDAGSDFPATVVVRLLNMCALGLTPLFIGGFYALILRKLWLSSRNLRQARRSSTRKMVGAEHKPDAMVDMATDTETNNTNTNATRPSTGTQNNTLKLQIAIVRRAVALVLVFMGFWGWYLIVIISEVVNGNKPASPLVESTGVLAFSFNALCNLIVLVLMDHRYRDAILKIVGRAPAAVGPRPSVK</sequence>
<gene>
    <name evidence="9" type="ORF">HK105_206517</name>
</gene>
<keyword evidence="4" id="KW-0297">G-protein coupled receptor</keyword>
<dbReference type="InterPro" id="IPR000276">
    <property type="entry name" value="GPCR_Rhodpsn"/>
</dbReference>
<evidence type="ECO:0000313" key="10">
    <source>
        <dbReference type="Proteomes" id="UP001527925"/>
    </source>
</evidence>
<evidence type="ECO:0000256" key="7">
    <source>
        <dbReference type="SAM" id="Phobius"/>
    </source>
</evidence>
<evidence type="ECO:0000313" key="9">
    <source>
        <dbReference type="EMBL" id="KAL2913926.1"/>
    </source>
</evidence>
<keyword evidence="3 7" id="KW-1133">Transmembrane helix</keyword>
<dbReference type="PROSITE" id="PS50262">
    <property type="entry name" value="G_PROTEIN_RECEP_F1_2"/>
    <property type="match status" value="1"/>
</dbReference>
<dbReference type="EMBL" id="JADGIZ020000039">
    <property type="protein sequence ID" value="KAL2913926.1"/>
    <property type="molecule type" value="Genomic_DNA"/>
</dbReference>
<feature type="transmembrane region" description="Helical" evidence="7">
    <location>
        <begin position="127"/>
        <end position="146"/>
    </location>
</feature>
<reference evidence="9 10" key="1">
    <citation type="submission" date="2023-09" db="EMBL/GenBank/DDBJ databases">
        <title>Pangenome analysis of Batrachochytrium dendrobatidis and related Chytrids.</title>
        <authorList>
            <person name="Yacoub M.N."/>
            <person name="Stajich J.E."/>
            <person name="James T.Y."/>
        </authorList>
    </citation>
    <scope>NUCLEOTIDE SEQUENCE [LARGE SCALE GENOMIC DNA]</scope>
    <source>
        <strain evidence="9 10">JEL0888</strain>
    </source>
</reference>
<keyword evidence="4" id="KW-0807">Transducer</keyword>
<comment type="subcellular location">
    <subcellularLocation>
        <location evidence="1">Membrane</location>
        <topology evidence="1">Multi-pass membrane protein</topology>
    </subcellularLocation>
</comment>
<evidence type="ECO:0000256" key="1">
    <source>
        <dbReference type="ARBA" id="ARBA00004141"/>
    </source>
</evidence>
<feature type="transmembrane region" description="Helical" evidence="7">
    <location>
        <begin position="12"/>
        <end position="36"/>
    </location>
</feature>
<evidence type="ECO:0000256" key="4">
    <source>
        <dbReference type="ARBA" id="ARBA00023040"/>
    </source>
</evidence>
<evidence type="ECO:0000256" key="6">
    <source>
        <dbReference type="ARBA" id="ARBA00023170"/>
    </source>
</evidence>